<keyword evidence="1" id="KW-0175">Coiled coil</keyword>
<evidence type="ECO:0000313" key="4">
    <source>
        <dbReference type="Proteomes" id="UP000014523"/>
    </source>
</evidence>
<dbReference type="EMBL" id="ATGG01000021">
    <property type="protein sequence ID" value="EPF77275.1"/>
    <property type="molecule type" value="Genomic_DNA"/>
</dbReference>
<reference evidence="3 4" key="1">
    <citation type="submission" date="2013-06" db="EMBL/GenBank/DDBJ databases">
        <title>The Genome Sequence of Acinetobacter gyllenbergii CIP 110306.</title>
        <authorList>
            <consortium name="The Broad Institute Genome Sequencing Platform"/>
            <consortium name="The Broad Institute Genome Sequencing Center for Infectious Disease"/>
            <person name="Cerqueira G."/>
            <person name="Feldgarden M."/>
            <person name="Courvalin P."/>
            <person name="Perichon B."/>
            <person name="Grillot-Courvalin C."/>
            <person name="Clermont D."/>
            <person name="Rocha E."/>
            <person name="Yoon E.-J."/>
            <person name="Nemec A."/>
            <person name="Young S.K."/>
            <person name="Zeng Q."/>
            <person name="Gargeya S."/>
            <person name="Fitzgerald M."/>
            <person name="Abouelleil A."/>
            <person name="Alvarado L."/>
            <person name="Berlin A.M."/>
            <person name="Chapman S.B."/>
            <person name="Dewar J."/>
            <person name="Goldberg J."/>
            <person name="Griggs A."/>
            <person name="Gujja S."/>
            <person name="Hansen M."/>
            <person name="Howarth C."/>
            <person name="Imamovic A."/>
            <person name="Larimer J."/>
            <person name="McCowan C."/>
            <person name="Murphy C."/>
            <person name="Pearson M."/>
            <person name="Priest M."/>
            <person name="Roberts A."/>
            <person name="Saif S."/>
            <person name="Shea T."/>
            <person name="Sykes S."/>
            <person name="Wortman J."/>
            <person name="Nusbaum C."/>
            <person name="Birren B."/>
        </authorList>
    </citation>
    <scope>NUCLEOTIDE SEQUENCE [LARGE SCALE GENOMIC DNA]</scope>
    <source>
        <strain evidence="3 4">CIP 110306</strain>
    </source>
</reference>
<name>A0A829HF06_9GAMM</name>
<dbReference type="Proteomes" id="UP000014523">
    <property type="component" value="Unassembled WGS sequence"/>
</dbReference>
<gene>
    <name evidence="3" type="ORF">F957_02753</name>
</gene>
<feature type="transmembrane region" description="Helical" evidence="2">
    <location>
        <begin position="61"/>
        <end position="82"/>
    </location>
</feature>
<feature type="transmembrane region" description="Helical" evidence="2">
    <location>
        <begin position="15"/>
        <end position="35"/>
    </location>
</feature>
<protein>
    <recommendedName>
        <fullName evidence="5">Phage abortive infection protein</fullName>
    </recommendedName>
</protein>
<keyword evidence="4" id="KW-1185">Reference proteome</keyword>
<evidence type="ECO:0000313" key="3">
    <source>
        <dbReference type="EMBL" id="EPF77275.1"/>
    </source>
</evidence>
<proteinExistence type="predicted"/>
<keyword evidence="2" id="KW-0472">Membrane</keyword>
<keyword evidence="2" id="KW-0812">Transmembrane</keyword>
<dbReference type="RefSeq" id="WP_016541590.1">
    <property type="nucleotide sequence ID" value="NZ_ASQH01000011.1"/>
</dbReference>
<comment type="caution">
    <text evidence="3">The sequence shown here is derived from an EMBL/GenBank/DDBJ whole genome shotgun (WGS) entry which is preliminary data.</text>
</comment>
<evidence type="ECO:0008006" key="5">
    <source>
        <dbReference type="Google" id="ProtNLM"/>
    </source>
</evidence>
<feature type="coiled-coil region" evidence="1">
    <location>
        <begin position="82"/>
        <end position="132"/>
    </location>
</feature>
<evidence type="ECO:0000256" key="2">
    <source>
        <dbReference type="SAM" id="Phobius"/>
    </source>
</evidence>
<sequence length="308" mass="36318">MNMNNQIPQDKKERWLIPLFMIGIVLIWFLFPWTLSHLAKWLEWNIQNSDDTNFGTFGDTFGALNTLFSGLAFATLIITLILQRRELQLQRKAVEAQQLEIQKSNDIAEQQVTITEQQAELLEKQIREAQVQNFFNILFPLFNRRKTYYEAADKLPVFGPSSHVTNIQSKSTFKTLHMEALKTYDIFHKTYRNDFLYKDDVLRILKKMIHESSPFLLSYSYLKGSKYKENFLYIINFIENFEGIDDKDREVALSIFISDFSMSELYVISLLTIEDEILMEKVIKYKIFNSFIENDHDGKSVFSQLFSE</sequence>
<dbReference type="AlphaFoldDB" id="A0A829HF06"/>
<keyword evidence="2" id="KW-1133">Transmembrane helix</keyword>
<organism evidence="3 4">
    <name type="scientific">Acinetobacter gyllenbergii CIP 110306 = MTCC 11365</name>
    <dbReference type="NCBI Taxonomy" id="1217657"/>
    <lineage>
        <taxon>Bacteria</taxon>
        <taxon>Pseudomonadati</taxon>
        <taxon>Pseudomonadota</taxon>
        <taxon>Gammaproteobacteria</taxon>
        <taxon>Moraxellales</taxon>
        <taxon>Moraxellaceae</taxon>
        <taxon>Acinetobacter</taxon>
    </lineage>
</organism>
<accession>A0A829HF06</accession>
<evidence type="ECO:0000256" key="1">
    <source>
        <dbReference type="SAM" id="Coils"/>
    </source>
</evidence>